<feature type="signal peptide" evidence="1">
    <location>
        <begin position="1"/>
        <end position="21"/>
    </location>
</feature>
<evidence type="ECO:0000313" key="3">
    <source>
        <dbReference type="Proteomes" id="UP000050761"/>
    </source>
</evidence>
<reference evidence="2 3" key="1">
    <citation type="submission" date="2018-11" db="EMBL/GenBank/DDBJ databases">
        <authorList>
            <consortium name="Pathogen Informatics"/>
        </authorList>
    </citation>
    <scope>NUCLEOTIDE SEQUENCE [LARGE SCALE GENOMIC DNA]</scope>
</reference>
<protein>
    <submittedName>
        <fullName evidence="4">HTH_Tnp_Tc3_1 domain-containing protein</fullName>
    </submittedName>
</protein>
<accession>A0A3P8B0A1</accession>
<accession>A0A183FIV6</accession>
<evidence type="ECO:0000313" key="2">
    <source>
        <dbReference type="EMBL" id="VDO70028.1"/>
    </source>
</evidence>
<evidence type="ECO:0000256" key="1">
    <source>
        <dbReference type="SAM" id="SignalP"/>
    </source>
</evidence>
<dbReference type="Proteomes" id="UP000050761">
    <property type="component" value="Unassembled WGS sequence"/>
</dbReference>
<dbReference type="WBParaSite" id="HPBE_0000686701-mRNA-1">
    <property type="protein sequence ID" value="HPBE_0000686701-mRNA-1"/>
    <property type="gene ID" value="HPBE_0000686701"/>
</dbReference>
<feature type="chain" id="PRO_5044551448" evidence="1">
    <location>
        <begin position="22"/>
        <end position="103"/>
    </location>
</feature>
<reference evidence="4" key="2">
    <citation type="submission" date="2019-09" db="UniProtKB">
        <authorList>
            <consortium name="WormBaseParasite"/>
        </authorList>
    </citation>
    <scope>IDENTIFICATION</scope>
</reference>
<evidence type="ECO:0000313" key="4">
    <source>
        <dbReference type="WBParaSite" id="HPBE_0000686701-mRNA-1"/>
    </source>
</evidence>
<organism evidence="3 4">
    <name type="scientific">Heligmosomoides polygyrus</name>
    <name type="common">Parasitic roundworm</name>
    <dbReference type="NCBI Taxonomy" id="6339"/>
    <lineage>
        <taxon>Eukaryota</taxon>
        <taxon>Metazoa</taxon>
        <taxon>Ecdysozoa</taxon>
        <taxon>Nematoda</taxon>
        <taxon>Chromadorea</taxon>
        <taxon>Rhabditida</taxon>
        <taxon>Rhabditina</taxon>
        <taxon>Rhabditomorpha</taxon>
        <taxon>Strongyloidea</taxon>
        <taxon>Heligmosomidae</taxon>
        <taxon>Heligmosomoides</taxon>
    </lineage>
</organism>
<name>A0A183FIV6_HELPZ</name>
<dbReference type="AlphaFoldDB" id="A0A183FIV6"/>
<proteinExistence type="predicted"/>
<keyword evidence="3" id="KW-1185">Reference proteome</keyword>
<sequence length="103" mass="11736">MVRTALLNALVLAFALEISMCEMHRVLVVQSLPMTRKKKASIEANRRMTTREMAGELDTSNSTVCLHLQQHGDIDELDVWVPHELKEIPPHRTYCHLRGCSVL</sequence>
<gene>
    <name evidence="2" type="ORF">HPBE_LOCUS6868</name>
</gene>
<dbReference type="EMBL" id="UZAH01025758">
    <property type="protein sequence ID" value="VDO70028.1"/>
    <property type="molecule type" value="Genomic_DNA"/>
</dbReference>
<dbReference type="OrthoDB" id="8056906at2759"/>
<keyword evidence="1" id="KW-0732">Signal</keyword>